<feature type="compositionally biased region" description="Polar residues" evidence="1">
    <location>
        <begin position="225"/>
        <end position="245"/>
    </location>
</feature>
<dbReference type="AlphaFoldDB" id="A0A673FKA9"/>
<dbReference type="InterPro" id="IPR032739">
    <property type="entry name" value="MRNIP"/>
</dbReference>
<gene>
    <name evidence="3" type="primary">LOC107747442</name>
</gene>
<dbReference type="GO" id="GO:0005634">
    <property type="term" value="C:nucleus"/>
    <property type="evidence" value="ECO:0007669"/>
    <property type="project" value="TreeGrafter"/>
</dbReference>
<organism evidence="3 4">
    <name type="scientific">Sinocyclocheilus rhinocerous</name>
    <dbReference type="NCBI Taxonomy" id="307959"/>
    <lineage>
        <taxon>Eukaryota</taxon>
        <taxon>Metazoa</taxon>
        <taxon>Chordata</taxon>
        <taxon>Craniata</taxon>
        <taxon>Vertebrata</taxon>
        <taxon>Euteleostomi</taxon>
        <taxon>Actinopterygii</taxon>
        <taxon>Neopterygii</taxon>
        <taxon>Teleostei</taxon>
        <taxon>Ostariophysi</taxon>
        <taxon>Cypriniformes</taxon>
        <taxon>Cyprinidae</taxon>
        <taxon>Cyprininae</taxon>
        <taxon>Sinocyclocheilus</taxon>
    </lineage>
</organism>
<dbReference type="GO" id="GO:0007095">
    <property type="term" value="P:mitotic G2 DNA damage checkpoint signaling"/>
    <property type="evidence" value="ECO:0007669"/>
    <property type="project" value="TreeGrafter"/>
</dbReference>
<dbReference type="Ensembl" id="ENSSRHT00000000057.1">
    <property type="protein sequence ID" value="ENSSRHP00000000033.1"/>
    <property type="gene ID" value="ENSSRHG00000000049.1"/>
</dbReference>
<dbReference type="PANTHER" id="PTHR15863:SF2">
    <property type="entry name" value="MRN COMPLEX-INTERACTING PROTEIN"/>
    <property type="match status" value="1"/>
</dbReference>
<feature type="region of interest" description="Disordered" evidence="1">
    <location>
        <begin position="71"/>
        <end position="249"/>
    </location>
</feature>
<feature type="domain" description="MRN complex-interacting protein N-terminal" evidence="2">
    <location>
        <begin position="7"/>
        <end position="107"/>
    </location>
</feature>
<dbReference type="InterPro" id="IPR049472">
    <property type="entry name" value="MRNIP_N"/>
</dbReference>
<keyword evidence="4" id="KW-1185">Reference proteome</keyword>
<evidence type="ECO:0000313" key="3">
    <source>
        <dbReference type="Ensembl" id="ENSSRHP00000000033.1"/>
    </source>
</evidence>
<protein>
    <submittedName>
        <fullName evidence="3">UPF0544 protein C5orf45 homolog</fullName>
    </submittedName>
</protein>
<feature type="compositionally biased region" description="Polar residues" evidence="1">
    <location>
        <begin position="208"/>
        <end position="218"/>
    </location>
</feature>
<sequence length="443" mass="49718">MVQEFHVLRCFSCQTFQVQQVKKSKTWTCKVCGEKQSLMKEFGRGAAADCRRHVQKLNALRGQMLEVNSEQLLSQREPDENEDVYESLDQNPKSEQEVAHVSRWSKYTDQTAEGPNGHEEEEEDDNVYTERHRFRSQETRKRKKISSSKSLGGRDGNCEDEESWTGRSGFKRRPDQPLQHDRRFNSSWSKGSASKYSSCGRSGDMDPCTSTNLPSSRQADCYPTACSSSTAENSGENKQQCNSSHKPPAAEVTKGLLLHSSSPSVSSRQKFGESKIENKDSKWDKFLTVVPNQQDEEEYDYEAQDSSNYSDNTAVACFSEALTDKSVDSEECGYPLDGKKDSGALGRQKPVGVICVDGNLSSPNISHGSKPAGFENAVCKQPTLFNIINVHSVLLSAQLNGYHSERNREVTCRSIENQYVCQQHWPYKRPLFVAGSGSRQPLE</sequence>
<name>A0A673FKA9_9TELE</name>
<feature type="compositionally biased region" description="Basic and acidic residues" evidence="1">
    <location>
        <begin position="172"/>
        <end position="184"/>
    </location>
</feature>
<feature type="compositionally biased region" description="Low complexity" evidence="1">
    <location>
        <begin position="186"/>
        <end position="198"/>
    </location>
</feature>
<evidence type="ECO:0000259" key="2">
    <source>
        <dbReference type="Pfam" id="PF15749"/>
    </source>
</evidence>
<accession>A0A673FKA9</accession>
<dbReference type="Pfam" id="PF15749">
    <property type="entry name" value="MRNIP"/>
    <property type="match status" value="1"/>
</dbReference>
<evidence type="ECO:0000256" key="1">
    <source>
        <dbReference type="SAM" id="MobiDB-lite"/>
    </source>
</evidence>
<proteinExistence type="predicted"/>
<feature type="compositionally biased region" description="Basic and acidic residues" evidence="1">
    <location>
        <begin position="128"/>
        <end position="139"/>
    </location>
</feature>
<dbReference type="Proteomes" id="UP000472270">
    <property type="component" value="Unassembled WGS sequence"/>
</dbReference>
<dbReference type="PANTHER" id="PTHR15863">
    <property type="entry name" value="MRN COMPLEX-INTERACTING PROTEIN"/>
    <property type="match status" value="1"/>
</dbReference>
<reference evidence="3" key="2">
    <citation type="submission" date="2025-09" db="UniProtKB">
        <authorList>
            <consortium name="Ensembl"/>
        </authorList>
    </citation>
    <scope>IDENTIFICATION</scope>
</reference>
<reference evidence="3" key="1">
    <citation type="submission" date="2025-08" db="UniProtKB">
        <authorList>
            <consortium name="Ensembl"/>
        </authorList>
    </citation>
    <scope>IDENTIFICATION</scope>
</reference>
<dbReference type="GO" id="GO:0003682">
    <property type="term" value="F:chromatin binding"/>
    <property type="evidence" value="ECO:0007669"/>
    <property type="project" value="TreeGrafter"/>
</dbReference>
<evidence type="ECO:0000313" key="4">
    <source>
        <dbReference type="Proteomes" id="UP000472270"/>
    </source>
</evidence>